<dbReference type="PANTHER" id="PTHR45752">
    <property type="entry name" value="LEUCINE-RICH REPEAT-CONTAINING"/>
    <property type="match status" value="1"/>
</dbReference>
<evidence type="ECO:0000313" key="4">
    <source>
        <dbReference type="EMBL" id="WDM73724.1"/>
    </source>
</evidence>
<evidence type="ECO:0000313" key="5">
    <source>
        <dbReference type="Proteomes" id="UP001214201"/>
    </source>
</evidence>
<sequence length="534" mass="58052">MHDHTGDTSRQALQDVANSILRVAAAGETRLELHYGLPATTLPDGICELQTLRELSLANTGLTSLPDNLGQLRGLRRLTVAATLGLKKLPASITRLPVLEILQLTTTPLAELPEDLGRMQSLRELILGGGSYERLPASVTDLASLTRLAVSSSRHLKGLPENIGKMRQLRLLKLESNDSLEQLPHGLTRLGRLKELSLSYNPRLAQLPEDIGRLSRLEVLSLKNCAALRTLPDSVGDLSRLQKLDLRGTGLHELPPSLARLPADCQIEVPEHLSGQLALIRMPHAAPAAPQRLAGRGLPPGGGGSTSLAGPSWNRGTEFVRALSGIDADLGGRFEKWMHGLTQNAGLFRQPLSPADMTLLDQVVAEAITSTEFRSSFSEFLAEHTVKTLNMDGTTQVGGLGPAVRGDVRTAFSEMLKHKLMHTQDQGVALSQLLEAIRNRDLGLTRGSLLHGRNALTGKEEIWPPLRAYVSMHDVEGKTAQEAATTWAMAQFDEAQEGVIGEAEAKKESEWAEVQANRSIEQRARALLREWSIN</sequence>
<dbReference type="EMBL" id="CP082214">
    <property type="protein sequence ID" value="WDM73724.1"/>
    <property type="molecule type" value="Genomic_DNA"/>
</dbReference>
<reference evidence="4 5" key="1">
    <citation type="submission" date="2021-08" db="EMBL/GenBank/DDBJ databases">
        <title>Genome sequences of Xanthomonas cucurbitae isolates from 5 Midwestern US states.</title>
        <authorList>
            <person name="Hind S.R."/>
        </authorList>
    </citation>
    <scope>NUCLEOTIDE SEQUENCE [LARGE SCALE GENOMIC DNA]</scope>
    <source>
        <strain evidence="4 5">OH_261</strain>
    </source>
</reference>
<keyword evidence="1" id="KW-0433">Leucine-rich repeat</keyword>
<evidence type="ECO:0000256" key="1">
    <source>
        <dbReference type="ARBA" id="ARBA00022614"/>
    </source>
</evidence>
<dbReference type="SMART" id="SM00369">
    <property type="entry name" value="LRR_TYP"/>
    <property type="match status" value="4"/>
</dbReference>
<keyword evidence="5" id="KW-1185">Reference proteome</keyword>
<dbReference type="NCBIfam" id="NF041400">
    <property type="entry name" value="XopAE"/>
    <property type="match status" value="1"/>
</dbReference>
<accession>A0ABY7YIR6</accession>
<dbReference type="Gene3D" id="3.80.10.10">
    <property type="entry name" value="Ribonuclease Inhibitor"/>
    <property type="match status" value="1"/>
</dbReference>
<gene>
    <name evidence="4" type="ORF">K6978_17515</name>
</gene>
<dbReference type="Pfam" id="PF23598">
    <property type="entry name" value="LRR_14"/>
    <property type="match status" value="1"/>
</dbReference>
<dbReference type="Proteomes" id="UP001214201">
    <property type="component" value="Chromosome"/>
</dbReference>
<evidence type="ECO:0000256" key="2">
    <source>
        <dbReference type="ARBA" id="ARBA00022737"/>
    </source>
</evidence>
<dbReference type="RefSeq" id="WP_274397242.1">
    <property type="nucleotide sequence ID" value="NZ_CP082213.1"/>
</dbReference>
<dbReference type="InterPro" id="IPR003591">
    <property type="entry name" value="Leu-rich_rpt_typical-subtyp"/>
</dbReference>
<organism evidence="4 5">
    <name type="scientific">Xanthomonas cucurbitae</name>
    <dbReference type="NCBI Taxonomy" id="56453"/>
    <lineage>
        <taxon>Bacteria</taxon>
        <taxon>Pseudomonadati</taxon>
        <taxon>Pseudomonadota</taxon>
        <taxon>Gammaproteobacteria</taxon>
        <taxon>Lysobacterales</taxon>
        <taxon>Lysobacteraceae</taxon>
        <taxon>Xanthomonas</taxon>
    </lineage>
</organism>
<protein>
    <submittedName>
        <fullName evidence="4">Leucine-rich repeat domain-containing protein</fullName>
    </submittedName>
</protein>
<evidence type="ECO:0000259" key="3">
    <source>
        <dbReference type="Pfam" id="PF23598"/>
    </source>
</evidence>
<dbReference type="InterPro" id="IPR055414">
    <property type="entry name" value="LRR_R13L4/SHOC2-like"/>
</dbReference>
<dbReference type="InterPro" id="IPR050715">
    <property type="entry name" value="LRR-SigEffector_domain"/>
</dbReference>
<name>A0ABY7YIR6_9XANT</name>
<feature type="domain" description="Disease resistance R13L4/SHOC-2-like LRR" evidence="3">
    <location>
        <begin position="93"/>
        <end position="200"/>
    </location>
</feature>
<keyword evidence="2" id="KW-0677">Repeat</keyword>
<dbReference type="PANTHER" id="PTHR45752:SF195">
    <property type="entry name" value="LEUCINE-RICH REPEAT (LRR) FAMILY PROTEIN-RELATED"/>
    <property type="match status" value="1"/>
</dbReference>
<dbReference type="InterPro" id="IPR032675">
    <property type="entry name" value="LRR_dom_sf"/>
</dbReference>
<dbReference type="SUPFAM" id="SSF52058">
    <property type="entry name" value="L domain-like"/>
    <property type="match status" value="1"/>
</dbReference>
<proteinExistence type="predicted"/>